<keyword evidence="1" id="KW-0812">Transmembrane</keyword>
<feature type="transmembrane region" description="Helical" evidence="1">
    <location>
        <begin position="138"/>
        <end position="160"/>
    </location>
</feature>
<dbReference type="Proteomes" id="UP000030661">
    <property type="component" value="Unassembled WGS sequence"/>
</dbReference>
<evidence type="ECO:0000313" key="3">
    <source>
        <dbReference type="Proteomes" id="UP000030661"/>
    </source>
</evidence>
<dbReference type="PANTHER" id="PTHR36111">
    <property type="entry name" value="INNER MEMBRANE PROTEIN-RELATED"/>
    <property type="match status" value="1"/>
</dbReference>
<organism evidence="2">
    <name type="scientific">Vecturithrix granuli</name>
    <dbReference type="NCBI Taxonomy" id="1499967"/>
    <lineage>
        <taxon>Bacteria</taxon>
        <taxon>Candidatus Moduliflexota</taxon>
        <taxon>Candidatus Vecturitrichia</taxon>
        <taxon>Candidatus Vecturitrichales</taxon>
        <taxon>Candidatus Vecturitrichaceae</taxon>
        <taxon>Candidatus Vecturithrix</taxon>
    </lineage>
</organism>
<dbReference type="Pfam" id="PF04474">
    <property type="entry name" value="DUF554"/>
    <property type="match status" value="1"/>
</dbReference>
<evidence type="ECO:0000256" key="1">
    <source>
        <dbReference type="SAM" id="Phobius"/>
    </source>
</evidence>
<dbReference type="HOGENOM" id="CLU_091659_0_0_0"/>
<evidence type="ECO:0000313" key="2">
    <source>
        <dbReference type="EMBL" id="GAK56339.1"/>
    </source>
</evidence>
<protein>
    <recommendedName>
        <fullName evidence="4">Transport protein</fullName>
    </recommendedName>
</protein>
<accession>A0A081BVI4</accession>
<dbReference type="eggNOG" id="COG1811">
    <property type="taxonomic scope" value="Bacteria"/>
</dbReference>
<name>A0A081BVI4_VECG1</name>
<keyword evidence="3" id="KW-1185">Reference proteome</keyword>
<feature type="transmembrane region" description="Helical" evidence="1">
    <location>
        <begin position="99"/>
        <end position="118"/>
    </location>
</feature>
<sequence length="225" mass="24083">MLGTLMNVGTVIAGSTIGLLVHSKLPKTIITIAFQGIGLFTLTIGFTMAMKTQNFLLMVLSIVLGGIIGQALNLEAYIERLSHFLKVKVKSKNEKFTEGFISAFLLFCMGSMTIMGAIEEGLGNRPNLYFAKSVLDLFSSAALATSFGVGVLFSVIPLFIYQGGLTLLAGLLHNVLTEPIVTELTAVGGLILVGLGLTILEIKEIKILNMLPALLISVILSYLFL</sequence>
<gene>
    <name evidence="2" type="ORF">U27_03301</name>
</gene>
<dbReference type="AlphaFoldDB" id="A0A081BVI4"/>
<dbReference type="InterPro" id="IPR007563">
    <property type="entry name" value="DUF554"/>
</dbReference>
<evidence type="ECO:0008006" key="4">
    <source>
        <dbReference type="Google" id="ProtNLM"/>
    </source>
</evidence>
<feature type="transmembrane region" description="Helical" evidence="1">
    <location>
        <begin position="55"/>
        <end position="78"/>
    </location>
</feature>
<feature type="transmembrane region" description="Helical" evidence="1">
    <location>
        <begin position="180"/>
        <end position="200"/>
    </location>
</feature>
<dbReference type="EMBL" id="DF820464">
    <property type="protein sequence ID" value="GAK56339.1"/>
    <property type="molecule type" value="Genomic_DNA"/>
</dbReference>
<keyword evidence="1" id="KW-0472">Membrane</keyword>
<feature type="transmembrane region" description="Helical" evidence="1">
    <location>
        <begin position="206"/>
        <end position="224"/>
    </location>
</feature>
<dbReference type="STRING" id="1499967.U27_03301"/>
<reference evidence="2" key="1">
    <citation type="journal article" date="2015" name="PeerJ">
        <title>First genomic representation of candidate bacterial phylum KSB3 points to enhanced environmental sensing as a trigger of wastewater bulking.</title>
        <authorList>
            <person name="Sekiguchi Y."/>
            <person name="Ohashi A."/>
            <person name="Parks D.H."/>
            <person name="Yamauchi T."/>
            <person name="Tyson G.W."/>
            <person name="Hugenholtz P."/>
        </authorList>
    </citation>
    <scope>NUCLEOTIDE SEQUENCE [LARGE SCALE GENOMIC DNA]</scope>
</reference>
<dbReference type="PANTHER" id="PTHR36111:SF2">
    <property type="entry name" value="INNER MEMBRANE PROTEIN"/>
    <property type="match status" value="1"/>
</dbReference>
<feature type="transmembrane region" description="Helical" evidence="1">
    <location>
        <begin position="29"/>
        <end position="49"/>
    </location>
</feature>
<proteinExistence type="predicted"/>
<feature type="transmembrane region" description="Helical" evidence="1">
    <location>
        <begin position="6"/>
        <end position="22"/>
    </location>
</feature>
<keyword evidence="1" id="KW-1133">Transmembrane helix</keyword>